<dbReference type="Proteomes" id="UP000249754">
    <property type="component" value="Unassembled WGS sequence"/>
</dbReference>
<organism evidence="4 5">
    <name type="scientific">Pedobacter cryoconitis</name>
    <dbReference type="NCBI Taxonomy" id="188932"/>
    <lineage>
        <taxon>Bacteria</taxon>
        <taxon>Pseudomonadati</taxon>
        <taxon>Bacteroidota</taxon>
        <taxon>Sphingobacteriia</taxon>
        <taxon>Sphingobacteriales</taxon>
        <taxon>Sphingobacteriaceae</taxon>
        <taxon>Pedobacter</taxon>
    </lineage>
</organism>
<proteinExistence type="predicted"/>
<comment type="caution">
    <text evidence="4">The sequence shown here is derived from an EMBL/GenBank/DDBJ whole genome shotgun (WGS) entry which is preliminary data.</text>
</comment>
<keyword evidence="1" id="KW-0378">Hydrolase</keyword>
<reference evidence="4 5" key="1">
    <citation type="submission" date="2018-06" db="EMBL/GenBank/DDBJ databases">
        <title>Genomic Encyclopedia of Archaeal and Bacterial Type Strains, Phase II (KMG-II): from individual species to whole genera.</title>
        <authorList>
            <person name="Goeker M."/>
        </authorList>
    </citation>
    <scope>NUCLEOTIDE SEQUENCE [LARGE SCALE GENOMIC DNA]</scope>
    <source>
        <strain evidence="4 5">DSM 14825</strain>
    </source>
</reference>
<keyword evidence="2" id="KW-0732">Signal</keyword>
<dbReference type="EMBL" id="QLLR01000018">
    <property type="protein sequence ID" value="RAJ28335.1"/>
    <property type="molecule type" value="Genomic_DNA"/>
</dbReference>
<feature type="signal peptide" evidence="2">
    <location>
        <begin position="1"/>
        <end position="29"/>
    </location>
</feature>
<dbReference type="PROSITE" id="PS51318">
    <property type="entry name" value="TAT"/>
    <property type="match status" value="1"/>
</dbReference>
<name>A0A327SIG1_9SPHI</name>
<feature type="domain" description="AB hydrolase-1" evidence="3">
    <location>
        <begin position="69"/>
        <end position="360"/>
    </location>
</feature>
<dbReference type="InterPro" id="IPR006311">
    <property type="entry name" value="TAT_signal"/>
</dbReference>
<dbReference type="Pfam" id="PF00561">
    <property type="entry name" value="Abhydrolase_1"/>
    <property type="match status" value="1"/>
</dbReference>
<feature type="chain" id="PRO_5016293717" evidence="2">
    <location>
        <begin position="30"/>
        <end position="379"/>
    </location>
</feature>
<dbReference type="GO" id="GO:0016787">
    <property type="term" value="F:hydrolase activity"/>
    <property type="evidence" value="ECO:0007669"/>
    <property type="project" value="UniProtKB-KW"/>
</dbReference>
<protein>
    <submittedName>
        <fullName evidence="4">Pimeloyl-ACP methyl ester carboxylesterase</fullName>
    </submittedName>
</protein>
<dbReference type="PRINTS" id="PR00111">
    <property type="entry name" value="ABHYDROLASE"/>
</dbReference>
<gene>
    <name evidence="4" type="ORF">LY11_03332</name>
</gene>
<accession>A0A327SIG1</accession>
<dbReference type="AlphaFoldDB" id="A0A327SIG1"/>
<dbReference type="InterPro" id="IPR029058">
    <property type="entry name" value="AB_hydrolase_fold"/>
</dbReference>
<dbReference type="Gene3D" id="3.40.50.1820">
    <property type="entry name" value="alpha/beta hydrolase"/>
    <property type="match status" value="1"/>
</dbReference>
<dbReference type="PANTHER" id="PTHR43329">
    <property type="entry name" value="EPOXIDE HYDROLASE"/>
    <property type="match status" value="1"/>
</dbReference>
<dbReference type="SUPFAM" id="SSF53474">
    <property type="entry name" value="alpha/beta-Hydrolases"/>
    <property type="match status" value="1"/>
</dbReference>
<evidence type="ECO:0000259" key="3">
    <source>
        <dbReference type="Pfam" id="PF00561"/>
    </source>
</evidence>
<evidence type="ECO:0000313" key="5">
    <source>
        <dbReference type="Proteomes" id="UP000249754"/>
    </source>
</evidence>
<dbReference type="PRINTS" id="PR00412">
    <property type="entry name" value="EPOXHYDRLASE"/>
</dbReference>
<dbReference type="InterPro" id="IPR000639">
    <property type="entry name" value="Epox_hydrolase-like"/>
</dbReference>
<evidence type="ECO:0000313" key="4">
    <source>
        <dbReference type="EMBL" id="RAJ28335.1"/>
    </source>
</evidence>
<evidence type="ECO:0000256" key="1">
    <source>
        <dbReference type="ARBA" id="ARBA00022801"/>
    </source>
</evidence>
<evidence type="ECO:0000256" key="2">
    <source>
        <dbReference type="SAM" id="SignalP"/>
    </source>
</evidence>
<sequence length="379" mass="41484">MSLRRNFIKAGAAFAACMLISILSLEADAAPNNDQRLNSKQKEPVLISHTFTSKRTTTHYWEAGPGNGPLMIFVHGWPEIGLVWRAQMEAFASEGWRCIAPDLRGFGDSSVPTAKGAYAIKEIVDDMAELDAHLGGKAAIWVGHDWGSVVAGSLAAHYPKISRGVVLMSVPYLPNGWALPNLIPLVDRALYPANKYPDGQWDYWRFYLTNFDQAVSDMDADVPATLASIFTKGVPASAGKLSPSALVTADGGRYGTAHRAPATEPDYTLWPKPDFDALVAAFKKTGFRPCNSYYLNDDANIAYAKTALNNGKLSLPVLFVNDEYEPFSNINLSKVGNPMKAACSNLTVIDQPSGHWVPLERKHEITETIRSWVKLNGLK</sequence>
<dbReference type="InterPro" id="IPR000073">
    <property type="entry name" value="AB_hydrolase_1"/>
</dbReference>
<dbReference type="RefSeq" id="WP_211321582.1">
    <property type="nucleotide sequence ID" value="NZ_QLLR01000018.1"/>
</dbReference>